<keyword evidence="1" id="KW-1133">Transmembrane helix</keyword>
<feature type="transmembrane region" description="Helical" evidence="1">
    <location>
        <begin position="17"/>
        <end position="42"/>
    </location>
</feature>
<sequence>MEPQWMEKISSKTVCDFYYIIFVVYAVLAAIAVVNVVVVFFLKIPLSVKLTMAVQGIVAAALLVVLSMFQYIVCDRALLSKQAQQTAEGFYSKAGSSSRK</sequence>
<feature type="transmembrane region" description="Helical" evidence="1">
    <location>
        <begin position="54"/>
        <end position="73"/>
    </location>
</feature>
<organism evidence="2">
    <name type="scientific">viral metagenome</name>
    <dbReference type="NCBI Taxonomy" id="1070528"/>
    <lineage>
        <taxon>unclassified sequences</taxon>
        <taxon>metagenomes</taxon>
        <taxon>organismal metagenomes</taxon>
    </lineage>
</organism>
<dbReference type="AlphaFoldDB" id="A0A6C0K1R7"/>
<keyword evidence="1" id="KW-0472">Membrane</keyword>
<protein>
    <submittedName>
        <fullName evidence="2">Uncharacterized protein</fullName>
    </submittedName>
</protein>
<keyword evidence="1" id="KW-0812">Transmembrane</keyword>
<reference evidence="2" key="1">
    <citation type="journal article" date="2020" name="Nature">
        <title>Giant virus diversity and host interactions through global metagenomics.</title>
        <authorList>
            <person name="Schulz F."/>
            <person name="Roux S."/>
            <person name="Paez-Espino D."/>
            <person name="Jungbluth S."/>
            <person name="Walsh D.A."/>
            <person name="Denef V.J."/>
            <person name="McMahon K.D."/>
            <person name="Konstantinidis K.T."/>
            <person name="Eloe-Fadrosh E.A."/>
            <person name="Kyrpides N.C."/>
            <person name="Woyke T."/>
        </authorList>
    </citation>
    <scope>NUCLEOTIDE SEQUENCE</scope>
    <source>
        <strain evidence="2">GVMAG-S-1101165-84</strain>
    </source>
</reference>
<accession>A0A6C0K1R7</accession>
<dbReference type="EMBL" id="MN740778">
    <property type="protein sequence ID" value="QHU11046.1"/>
    <property type="molecule type" value="Genomic_DNA"/>
</dbReference>
<evidence type="ECO:0000313" key="2">
    <source>
        <dbReference type="EMBL" id="QHU11046.1"/>
    </source>
</evidence>
<evidence type="ECO:0000256" key="1">
    <source>
        <dbReference type="SAM" id="Phobius"/>
    </source>
</evidence>
<name>A0A6C0K1R7_9ZZZZ</name>
<proteinExistence type="predicted"/>